<protein>
    <submittedName>
        <fullName evidence="1">Uncharacterized protein</fullName>
    </submittedName>
</protein>
<dbReference type="AlphaFoldDB" id="A0A0K2SGV1"/>
<gene>
    <name evidence="1" type="ORF">LIP_0481</name>
</gene>
<dbReference type="KEGG" id="lpil:LIP_0481"/>
<evidence type="ECO:0000313" key="2">
    <source>
        <dbReference type="Proteomes" id="UP000065807"/>
    </source>
</evidence>
<evidence type="ECO:0000313" key="1">
    <source>
        <dbReference type="EMBL" id="BAS26338.1"/>
    </source>
</evidence>
<name>A0A0K2SGV1_LIMPI</name>
<proteinExistence type="predicted"/>
<dbReference type="EMBL" id="AP014924">
    <property type="protein sequence ID" value="BAS26338.1"/>
    <property type="molecule type" value="Genomic_DNA"/>
</dbReference>
<sequence length="58" mass="6708">MAPRRRSNRDDSKSLFSVALGLVPPWKVVKVQFSPEEKQFHLWVDFERGASSPAPLRR</sequence>
<reference evidence="2" key="1">
    <citation type="submission" date="2015-07" db="EMBL/GenBank/DDBJ databases">
        <title>Complete genome sequence and phylogenetic analysis of Limnochorda pilosa.</title>
        <authorList>
            <person name="Watanabe M."/>
            <person name="Kojima H."/>
            <person name="Fukui M."/>
        </authorList>
    </citation>
    <scope>NUCLEOTIDE SEQUENCE [LARGE SCALE GENOMIC DNA]</scope>
    <source>
        <strain evidence="2">HC45</strain>
    </source>
</reference>
<accession>A0A0K2SGV1</accession>
<keyword evidence="2" id="KW-1185">Reference proteome</keyword>
<reference evidence="2" key="2">
    <citation type="journal article" date="2016" name="Int. J. Syst. Evol. Microbiol.">
        <title>Complete genome sequence and cell structure of Limnochorda pilosa, a Gram-negative spore-former within the phylum Firmicutes.</title>
        <authorList>
            <person name="Watanabe M."/>
            <person name="Kojima H."/>
            <person name="Fukui M."/>
        </authorList>
    </citation>
    <scope>NUCLEOTIDE SEQUENCE [LARGE SCALE GENOMIC DNA]</scope>
    <source>
        <strain evidence="2">HC45</strain>
    </source>
</reference>
<dbReference type="Proteomes" id="UP000065807">
    <property type="component" value="Chromosome"/>
</dbReference>
<organism evidence="1 2">
    <name type="scientific">Limnochorda pilosa</name>
    <dbReference type="NCBI Taxonomy" id="1555112"/>
    <lineage>
        <taxon>Bacteria</taxon>
        <taxon>Bacillati</taxon>
        <taxon>Bacillota</taxon>
        <taxon>Limnochordia</taxon>
        <taxon>Limnochordales</taxon>
        <taxon>Limnochordaceae</taxon>
        <taxon>Limnochorda</taxon>
    </lineage>
</organism>